<keyword evidence="7" id="KW-0175">Coiled coil</keyword>
<feature type="domain" description="Mechanosensitive ion channel MscS" evidence="9">
    <location>
        <begin position="719"/>
        <end position="784"/>
    </location>
</feature>
<dbReference type="GO" id="GO:0008381">
    <property type="term" value="F:mechanosensitive monoatomic ion channel activity"/>
    <property type="evidence" value="ECO:0007669"/>
    <property type="project" value="UniProtKB-ARBA"/>
</dbReference>
<reference evidence="14" key="1">
    <citation type="submission" date="2016-10" db="EMBL/GenBank/DDBJ databases">
        <authorList>
            <person name="Varghese N."/>
            <person name="Submissions S."/>
        </authorList>
    </citation>
    <scope>NUCLEOTIDE SEQUENCE [LARGE SCALE GENOMIC DNA]</scope>
    <source>
        <strain evidence="14">CGMCC 1.7061</strain>
    </source>
</reference>
<dbReference type="EMBL" id="FOUE01000001">
    <property type="protein sequence ID" value="SFL87817.1"/>
    <property type="molecule type" value="Genomic_DNA"/>
</dbReference>
<sequence length="890" mass="97512">MSRRQGRGHDRGCSFSVGGRFTWLVWAFLLLSLPAWAQVQVNALDEEPQEQTPVVQAPIIEAPTESETPAPLPIEVPSESDSGIRQEIESLQGALNERRAALQQTRERQAFAQSLLTRLDDEFASLEQRLESAGLGLSENYANLLRRRLDRLGQQHLAKNLVPAIKEQLEAARVEQFQLEEFGAVLDPDEPVSDHLIDQRIQVLNRLRTLVNDHIEALTEYFHTITTLEQRLEAYQELVRRRLFWLPSMEPVGLDLFTGLFQAAKAIFEPAGLVELVKGVPQSVKARLPWFVLLALLLLGLAYTRRRVKKRLWEDSRLIGKVGQDRVGLTVSALLCSVTLALPGAILLLLAALAVAEGGQLGRGLANGLVDAAVLLFLLGVMSQIARPGGVAEQHFKWRPALLAAIRRGIPQLLVVLLPVSALLPISQGAAFAEYEDSFGRVAFTLASLALALFVHRLAAAHRTGTPARRDSKGLKFVHIIAVATPLLLALGSLAGYHYTALQLEGVLFISVCWLVFLTLLRYVGLRGLAVRERRLKLERLRAQRAKEQEKEALLEASGTSGEGRPISLDLPEMDLHDISAQSQALMAIVALAVAIGGLWILWAPIVPALHLFDEIALWSVSSGDTTMTVTLADLGLSALVAFITVYATRNLPGTLEVMVLSRMQLAPGTGYAITTVVTYLIVIVGVIASLNILGAEWSKLQWLVAALGVGLGFGLQEIVANFVSGIILLFERPIRVGDTVTIGGITGTVSRIRIRATTLVDWDRKEQIIPNKTFVTQDLTNWTLTDSITRVIVRVGVAYGSDVDQVRELLMGVATSNERVVAEPAPSVFCVGLGDSSINFEVRVFVHSMLDIMPLSHEIHATITRELAKAGIEIPFPQRDIHIRTDAGK</sequence>
<dbReference type="Pfam" id="PF21088">
    <property type="entry name" value="MS_channel_1st"/>
    <property type="match status" value="1"/>
</dbReference>
<dbReference type="InterPro" id="IPR049142">
    <property type="entry name" value="MS_channel_1st"/>
</dbReference>
<gene>
    <name evidence="13" type="ORF">SAMN04487963_0367</name>
</gene>
<feature type="transmembrane region" description="Helical" evidence="8">
    <location>
        <begin position="372"/>
        <end position="392"/>
    </location>
</feature>
<comment type="similarity">
    <text evidence="2">Belongs to the MscS (TC 1.A.23) family.</text>
</comment>
<feature type="transmembrane region" description="Helical" evidence="8">
    <location>
        <begin position="327"/>
        <end position="352"/>
    </location>
</feature>
<dbReference type="Gene3D" id="1.10.287.1260">
    <property type="match status" value="1"/>
</dbReference>
<feature type="transmembrane region" description="Helical" evidence="8">
    <location>
        <begin position="477"/>
        <end position="500"/>
    </location>
</feature>
<protein>
    <submittedName>
        <fullName evidence="13">Potassium efflux system protein</fullName>
    </submittedName>
</protein>
<evidence type="ECO:0000259" key="12">
    <source>
        <dbReference type="Pfam" id="PF21088"/>
    </source>
</evidence>
<proteinExistence type="inferred from homology"/>
<dbReference type="InterPro" id="IPR011066">
    <property type="entry name" value="MscS_channel_C_sf"/>
</dbReference>
<feature type="transmembrane region" description="Helical" evidence="8">
    <location>
        <begin position="585"/>
        <end position="606"/>
    </location>
</feature>
<evidence type="ECO:0000259" key="10">
    <source>
        <dbReference type="Pfam" id="PF12794"/>
    </source>
</evidence>
<dbReference type="Pfam" id="PF21082">
    <property type="entry name" value="MS_channel_3rd"/>
    <property type="match status" value="1"/>
</dbReference>
<feature type="transmembrane region" description="Helical" evidence="8">
    <location>
        <begin position="506"/>
        <end position="525"/>
    </location>
</feature>
<evidence type="ECO:0000256" key="1">
    <source>
        <dbReference type="ARBA" id="ARBA00004651"/>
    </source>
</evidence>
<feature type="transmembrane region" description="Helical" evidence="8">
    <location>
        <begin position="703"/>
        <end position="731"/>
    </location>
</feature>
<feature type="transmembrane region" description="Helical" evidence="8">
    <location>
        <begin position="288"/>
        <end position="306"/>
    </location>
</feature>
<evidence type="ECO:0000256" key="2">
    <source>
        <dbReference type="ARBA" id="ARBA00008017"/>
    </source>
</evidence>
<dbReference type="PANTHER" id="PTHR30347:SF1">
    <property type="entry name" value="MECHANOSENSITIVE CHANNEL MSCK"/>
    <property type="match status" value="1"/>
</dbReference>
<evidence type="ECO:0000256" key="7">
    <source>
        <dbReference type="SAM" id="Coils"/>
    </source>
</evidence>
<evidence type="ECO:0000256" key="4">
    <source>
        <dbReference type="ARBA" id="ARBA00022692"/>
    </source>
</evidence>
<feature type="transmembrane region" description="Helical" evidence="8">
    <location>
        <begin position="439"/>
        <end position="456"/>
    </location>
</feature>
<feature type="transmembrane region" description="Helical" evidence="8">
    <location>
        <begin position="669"/>
        <end position="691"/>
    </location>
</feature>
<feature type="domain" description="Mechanosensitive ion channel inner membrane" evidence="10">
    <location>
        <begin position="289"/>
        <end position="619"/>
    </location>
</feature>
<dbReference type="InterPro" id="IPR023408">
    <property type="entry name" value="MscS_beta-dom_sf"/>
</dbReference>
<dbReference type="SUPFAM" id="SSF82861">
    <property type="entry name" value="Mechanosensitive channel protein MscS (YggB), transmembrane region"/>
    <property type="match status" value="1"/>
</dbReference>
<feature type="transmembrane region" description="Helical" evidence="8">
    <location>
        <begin position="626"/>
        <end position="648"/>
    </location>
</feature>
<feature type="transmembrane region" description="Helical" evidence="8">
    <location>
        <begin position="413"/>
        <end position="433"/>
    </location>
</feature>
<evidence type="ECO:0000313" key="14">
    <source>
        <dbReference type="Proteomes" id="UP000198519"/>
    </source>
</evidence>
<dbReference type="AlphaFoldDB" id="A0A1I4LB00"/>
<keyword evidence="3" id="KW-1003">Cell membrane</keyword>
<dbReference type="InterPro" id="IPR011014">
    <property type="entry name" value="MscS_channel_TM-2"/>
</dbReference>
<feature type="domain" description="Mechanosensitive ion channel transmembrane helices 2/3" evidence="12">
    <location>
        <begin position="676"/>
        <end position="717"/>
    </location>
</feature>
<evidence type="ECO:0000256" key="5">
    <source>
        <dbReference type="ARBA" id="ARBA00022989"/>
    </source>
</evidence>
<dbReference type="InterPro" id="IPR010920">
    <property type="entry name" value="LSM_dom_sf"/>
</dbReference>
<evidence type="ECO:0000256" key="8">
    <source>
        <dbReference type="SAM" id="Phobius"/>
    </source>
</evidence>
<organism evidence="13 14">
    <name type="scientific">Marinobacter zhejiangensis</name>
    <dbReference type="NCBI Taxonomy" id="488535"/>
    <lineage>
        <taxon>Bacteria</taxon>
        <taxon>Pseudomonadati</taxon>
        <taxon>Pseudomonadota</taxon>
        <taxon>Gammaproteobacteria</taxon>
        <taxon>Pseudomonadales</taxon>
        <taxon>Marinobacteraceae</taxon>
        <taxon>Marinobacter</taxon>
    </lineage>
</organism>
<dbReference type="SUPFAM" id="SSF82689">
    <property type="entry name" value="Mechanosensitive channel protein MscS (YggB), C-terminal domain"/>
    <property type="match status" value="1"/>
</dbReference>
<feature type="coiled-coil region" evidence="7">
    <location>
        <begin position="531"/>
        <end position="558"/>
    </location>
</feature>
<dbReference type="OrthoDB" id="9799209at2"/>
<dbReference type="SUPFAM" id="SSF50182">
    <property type="entry name" value="Sm-like ribonucleoproteins"/>
    <property type="match status" value="1"/>
</dbReference>
<dbReference type="RefSeq" id="WP_092020188.1">
    <property type="nucleotide sequence ID" value="NZ_FOUE01000001.1"/>
</dbReference>
<keyword evidence="5 8" id="KW-1133">Transmembrane helix</keyword>
<dbReference type="InterPro" id="IPR006685">
    <property type="entry name" value="MscS_channel_2nd"/>
</dbReference>
<keyword evidence="14" id="KW-1185">Reference proteome</keyword>
<feature type="domain" description="Mechanosensitive ion channel MscS C-terminal" evidence="11">
    <location>
        <begin position="793"/>
        <end position="875"/>
    </location>
</feature>
<dbReference type="GO" id="GO:0005886">
    <property type="term" value="C:plasma membrane"/>
    <property type="evidence" value="ECO:0007669"/>
    <property type="project" value="UniProtKB-SubCell"/>
</dbReference>
<dbReference type="InterPro" id="IPR052702">
    <property type="entry name" value="MscS-like_channel"/>
</dbReference>
<dbReference type="InterPro" id="IPR025692">
    <property type="entry name" value="MscS_IM_dom1"/>
</dbReference>
<dbReference type="Pfam" id="PF00924">
    <property type="entry name" value="MS_channel_2nd"/>
    <property type="match status" value="1"/>
</dbReference>
<evidence type="ECO:0000259" key="11">
    <source>
        <dbReference type="Pfam" id="PF21082"/>
    </source>
</evidence>
<evidence type="ECO:0000256" key="3">
    <source>
        <dbReference type="ARBA" id="ARBA00022475"/>
    </source>
</evidence>
<keyword evidence="4 8" id="KW-0812">Transmembrane</keyword>
<dbReference type="InterPro" id="IPR049278">
    <property type="entry name" value="MS_channel_C"/>
</dbReference>
<evidence type="ECO:0000313" key="13">
    <source>
        <dbReference type="EMBL" id="SFL87817.1"/>
    </source>
</evidence>
<dbReference type="PANTHER" id="PTHR30347">
    <property type="entry name" value="POTASSIUM CHANNEL RELATED"/>
    <property type="match status" value="1"/>
</dbReference>
<dbReference type="Gene3D" id="2.30.30.60">
    <property type="match status" value="1"/>
</dbReference>
<dbReference type="Pfam" id="PF12794">
    <property type="entry name" value="MscS_TM"/>
    <property type="match status" value="1"/>
</dbReference>
<name>A0A1I4LB00_9GAMM</name>
<accession>A0A1I4LB00</accession>
<dbReference type="Gene3D" id="3.30.70.100">
    <property type="match status" value="1"/>
</dbReference>
<evidence type="ECO:0000259" key="9">
    <source>
        <dbReference type="Pfam" id="PF00924"/>
    </source>
</evidence>
<evidence type="ECO:0000256" key="6">
    <source>
        <dbReference type="ARBA" id="ARBA00023136"/>
    </source>
</evidence>
<comment type="subcellular location">
    <subcellularLocation>
        <location evidence="1">Cell membrane</location>
        <topology evidence="1">Multi-pass membrane protein</topology>
    </subcellularLocation>
</comment>
<dbReference type="Proteomes" id="UP000198519">
    <property type="component" value="Unassembled WGS sequence"/>
</dbReference>
<keyword evidence="6 8" id="KW-0472">Membrane</keyword>